<accession>A0AC61SZQ4</accession>
<protein>
    <submittedName>
        <fullName evidence="1">Uncharacterized protein</fullName>
    </submittedName>
</protein>
<evidence type="ECO:0000313" key="1">
    <source>
        <dbReference type="EMBL" id="TPV39500.1"/>
    </source>
</evidence>
<organism evidence="1 2">
    <name type="scientific">Bacillus dicomae</name>
    <dbReference type="NCBI Taxonomy" id="3088378"/>
    <lineage>
        <taxon>Bacteria</taxon>
        <taxon>Bacillati</taxon>
        <taxon>Bacillota</taxon>
        <taxon>Bacilli</taxon>
        <taxon>Bacillales</taxon>
        <taxon>Bacillaceae</taxon>
        <taxon>Bacillus</taxon>
        <taxon>Bacillus cereus group</taxon>
    </lineage>
</organism>
<sequence>MTKKLEIVHLNRKYFEENSHFINMLDDGNILKQVKRPYVYVKVRVSEKDFLLPLRSNLNHPNGFHAPSSKSANAGIDYSHALLLPDESYIKKRSHLDKEQYDYVQANYETIKKGFSLYLKDYIRESRKGIAHKLGRFKNSTLLNFNQELEVVKKLEKTKGKNKKEIQDATVEQNKVKIREKVAVQDKVGVQEGTGEQNKVKMREKVAVINRAGVQETPGKQDEVKVQKKTKDQDQDENRDEQKKRARRLAYMRQMGRER</sequence>
<gene>
    <name evidence="1" type="ORF">FJ659_24265</name>
</gene>
<evidence type="ECO:0000313" key="2">
    <source>
        <dbReference type="Proteomes" id="UP000317636"/>
    </source>
</evidence>
<proteinExistence type="predicted"/>
<comment type="caution">
    <text evidence="1">The sequence shown here is derived from an EMBL/GenBank/DDBJ whole genome shotgun (WGS) entry which is preliminary data.</text>
</comment>
<keyword evidence="2" id="KW-1185">Reference proteome</keyword>
<name>A0AC61SZQ4_9BACI</name>
<dbReference type="Proteomes" id="UP000317636">
    <property type="component" value="Unassembled WGS sequence"/>
</dbReference>
<dbReference type="EMBL" id="VHIV01000008">
    <property type="protein sequence ID" value="TPV39500.1"/>
    <property type="molecule type" value="Genomic_DNA"/>
</dbReference>
<reference evidence="1" key="1">
    <citation type="submission" date="2019-06" db="EMBL/GenBank/DDBJ databases">
        <title>Draft genome sequence of Bacillus sp. strain MHSD28.</title>
        <authorList>
            <person name="Makuwa S.C."/>
            <person name="Serepa-Dlamini M.H."/>
        </authorList>
    </citation>
    <scope>NUCLEOTIDE SEQUENCE</scope>
    <source>
        <strain evidence="1">MHSD28</strain>
    </source>
</reference>